<feature type="compositionally biased region" description="Low complexity" evidence="1">
    <location>
        <begin position="16"/>
        <end position="27"/>
    </location>
</feature>
<feature type="region of interest" description="Disordered" evidence="1">
    <location>
        <begin position="1"/>
        <end position="27"/>
    </location>
</feature>
<name>A0A1I1A358_9PSEU</name>
<sequence length="268" mass="26304">MPGGLASEIRGVEPVSSGTGSSGTTKPAGAAAIARLTALPGVSTASGVADAAEHAQTTGQVLPVLSVLSGLLPSGGLRRGSTVAVHGSTSLLLALLAEATAGGSWAAVVGVPDLGVAAADELGVEVRRLALVPRPGADFASVTAALLDGVDLVAVGPVGRPASGRVEQTARRLSARARHRGAVLLSLGPWPGAEVELRCTGGRWSGLDGGYGHLRQRQVAVRTVGRGAAARPARTDLLLPAPNGAVAGASTVDGVTGAAASWAERGVG</sequence>
<dbReference type="STRING" id="490629.SAMN05216266_108149"/>
<evidence type="ECO:0000313" key="3">
    <source>
        <dbReference type="Proteomes" id="UP000243799"/>
    </source>
</evidence>
<dbReference type="AlphaFoldDB" id="A0A1I1A358"/>
<organism evidence="2 3">
    <name type="scientific">Amycolatopsis marina</name>
    <dbReference type="NCBI Taxonomy" id="490629"/>
    <lineage>
        <taxon>Bacteria</taxon>
        <taxon>Bacillati</taxon>
        <taxon>Actinomycetota</taxon>
        <taxon>Actinomycetes</taxon>
        <taxon>Pseudonocardiales</taxon>
        <taxon>Pseudonocardiaceae</taxon>
        <taxon>Amycolatopsis</taxon>
    </lineage>
</organism>
<evidence type="ECO:0008006" key="4">
    <source>
        <dbReference type="Google" id="ProtNLM"/>
    </source>
</evidence>
<proteinExistence type="predicted"/>
<keyword evidence="3" id="KW-1185">Reference proteome</keyword>
<protein>
    <recommendedName>
        <fullName evidence="4">Protein ImuA</fullName>
    </recommendedName>
</protein>
<dbReference type="EMBL" id="FOKG01000008">
    <property type="protein sequence ID" value="SFB32424.1"/>
    <property type="molecule type" value="Genomic_DNA"/>
</dbReference>
<evidence type="ECO:0000313" key="2">
    <source>
        <dbReference type="EMBL" id="SFB32424.1"/>
    </source>
</evidence>
<gene>
    <name evidence="2" type="ORF">SAMN05216266_108149</name>
</gene>
<reference evidence="3" key="1">
    <citation type="submission" date="2016-10" db="EMBL/GenBank/DDBJ databases">
        <authorList>
            <person name="Varghese N."/>
            <person name="Submissions S."/>
        </authorList>
    </citation>
    <scope>NUCLEOTIDE SEQUENCE [LARGE SCALE GENOMIC DNA]</scope>
    <source>
        <strain evidence="3">CGMCC 4.3568</strain>
    </source>
</reference>
<evidence type="ECO:0000256" key="1">
    <source>
        <dbReference type="SAM" id="MobiDB-lite"/>
    </source>
</evidence>
<accession>A0A1I1A358</accession>
<dbReference type="Proteomes" id="UP000243799">
    <property type="component" value="Unassembled WGS sequence"/>
</dbReference>